<accession>A0A6J2XPM4</accession>
<reference evidence="19" key="1">
    <citation type="submission" date="2025-08" db="UniProtKB">
        <authorList>
            <consortium name="RefSeq"/>
        </authorList>
    </citation>
    <scope>IDENTIFICATION</scope>
    <source>
        <tissue evidence="19">Gonads</tissue>
    </source>
</reference>
<comment type="subcellular location">
    <subcellularLocation>
        <location evidence="3">Endoplasmic reticulum membrane</location>
        <topology evidence="3">Multi-pass membrane protein</topology>
    </subcellularLocation>
    <subcellularLocation>
        <location evidence="2">Mitochondrion outer membrane</location>
    </subcellularLocation>
</comment>
<dbReference type="KEGG" id="soy:115880280"/>
<proteinExistence type="inferred from homology"/>
<evidence type="ECO:0000256" key="9">
    <source>
        <dbReference type="ARBA" id="ARBA00022824"/>
    </source>
</evidence>
<evidence type="ECO:0000256" key="1">
    <source>
        <dbReference type="ARBA" id="ARBA00003701"/>
    </source>
</evidence>
<dbReference type="Pfam" id="PF01124">
    <property type="entry name" value="MAPEG"/>
    <property type="match status" value="2"/>
</dbReference>
<feature type="transmembrane region" description="Helical" evidence="17">
    <location>
        <begin position="196"/>
        <end position="219"/>
    </location>
</feature>
<dbReference type="InParanoid" id="A0A6J2XPM4"/>
<dbReference type="OrthoDB" id="193139at2759"/>
<evidence type="ECO:0000256" key="13">
    <source>
        <dbReference type="ARBA" id="ARBA00023136"/>
    </source>
</evidence>
<evidence type="ECO:0000256" key="12">
    <source>
        <dbReference type="ARBA" id="ARBA00023128"/>
    </source>
</evidence>
<dbReference type="PANTHER" id="PTHR10689:SF6">
    <property type="entry name" value="MICROSOMAL GLUTATHIONE S-TRANSFERASE 1"/>
    <property type="match status" value="1"/>
</dbReference>
<dbReference type="RefSeq" id="XP_030753322.1">
    <property type="nucleotide sequence ID" value="XM_030897462.1"/>
</dbReference>
<comment type="function">
    <text evidence="1">Conjugation of reduced glutathione to a wide number of exogenous and endogenous hydrophobic electrophiles.</text>
</comment>
<dbReference type="SUPFAM" id="SSF161084">
    <property type="entry name" value="MAPEG domain-like"/>
    <property type="match status" value="2"/>
</dbReference>
<dbReference type="GO" id="GO:0004364">
    <property type="term" value="F:glutathione transferase activity"/>
    <property type="evidence" value="ECO:0007669"/>
    <property type="project" value="UniProtKB-EC"/>
</dbReference>
<evidence type="ECO:0000256" key="14">
    <source>
        <dbReference type="ARBA" id="ARBA00038540"/>
    </source>
</evidence>
<feature type="transmembrane region" description="Helical" evidence="17">
    <location>
        <begin position="310"/>
        <end position="331"/>
    </location>
</feature>
<keyword evidence="10 17" id="KW-1133">Transmembrane helix</keyword>
<keyword evidence="9" id="KW-0256">Endoplasmic reticulum</keyword>
<dbReference type="GeneID" id="115880280"/>
<name>A0A6J2XPM4_SITOR</name>
<keyword evidence="8" id="KW-1000">Mitochondrion outer membrane</keyword>
<comment type="subunit">
    <text evidence="14">Homotrimer; The trimer binds only one molecule of glutathione.</text>
</comment>
<evidence type="ECO:0000256" key="8">
    <source>
        <dbReference type="ARBA" id="ARBA00022787"/>
    </source>
</evidence>
<feature type="transmembrane region" description="Helical" evidence="17">
    <location>
        <begin position="117"/>
        <end position="135"/>
    </location>
</feature>
<feature type="transmembrane region" description="Helical" evidence="17">
    <location>
        <begin position="260"/>
        <end position="278"/>
    </location>
</feature>
<keyword evidence="11" id="KW-0007">Acetylation</keyword>
<evidence type="ECO:0000313" key="19">
    <source>
        <dbReference type="RefSeq" id="XP_030753322.1"/>
    </source>
</evidence>
<keyword evidence="7 17" id="KW-0812">Transmembrane</keyword>
<dbReference type="EC" id="2.5.1.18" evidence="5"/>
<dbReference type="InterPro" id="IPR001129">
    <property type="entry name" value="Membr-assoc_MAPEG"/>
</dbReference>
<evidence type="ECO:0000256" key="3">
    <source>
        <dbReference type="ARBA" id="ARBA00004477"/>
    </source>
</evidence>
<evidence type="ECO:0000313" key="18">
    <source>
        <dbReference type="Proteomes" id="UP000504635"/>
    </source>
</evidence>
<protein>
    <recommendedName>
        <fullName evidence="15">Microsomal glutathione S-transferase 1</fullName>
        <ecNumber evidence="5">2.5.1.18</ecNumber>
    </recommendedName>
</protein>
<evidence type="ECO:0000256" key="2">
    <source>
        <dbReference type="ARBA" id="ARBA00004294"/>
    </source>
</evidence>
<feature type="transmembrane region" description="Helical" evidence="17">
    <location>
        <begin position="28"/>
        <end position="51"/>
    </location>
</feature>
<feature type="transmembrane region" description="Helical" evidence="17">
    <location>
        <begin position="142"/>
        <end position="166"/>
    </location>
</feature>
<evidence type="ECO:0000256" key="5">
    <source>
        <dbReference type="ARBA" id="ARBA00012452"/>
    </source>
</evidence>
<evidence type="ECO:0000256" key="16">
    <source>
        <dbReference type="ARBA" id="ARBA00049385"/>
    </source>
</evidence>
<gene>
    <name evidence="19" type="primary">LOC115880280</name>
</gene>
<evidence type="ECO:0000256" key="11">
    <source>
        <dbReference type="ARBA" id="ARBA00022990"/>
    </source>
</evidence>
<feature type="transmembrane region" description="Helical" evidence="17">
    <location>
        <begin position="92"/>
        <end position="111"/>
    </location>
</feature>
<feature type="transmembrane region" description="Helical" evidence="17">
    <location>
        <begin position="284"/>
        <end position="303"/>
    </location>
</feature>
<evidence type="ECO:0000256" key="17">
    <source>
        <dbReference type="SAM" id="Phobius"/>
    </source>
</evidence>
<dbReference type="GO" id="GO:0005741">
    <property type="term" value="C:mitochondrial outer membrane"/>
    <property type="evidence" value="ECO:0007669"/>
    <property type="project" value="UniProtKB-SubCell"/>
</dbReference>
<evidence type="ECO:0000256" key="10">
    <source>
        <dbReference type="ARBA" id="ARBA00022989"/>
    </source>
</evidence>
<dbReference type="InterPro" id="IPR040162">
    <property type="entry name" value="MGST1-like"/>
</dbReference>
<evidence type="ECO:0000256" key="15">
    <source>
        <dbReference type="ARBA" id="ARBA00039397"/>
    </source>
</evidence>
<keyword evidence="6" id="KW-0808">Transferase</keyword>
<evidence type="ECO:0000256" key="6">
    <source>
        <dbReference type="ARBA" id="ARBA00022679"/>
    </source>
</evidence>
<dbReference type="Gene3D" id="1.20.120.550">
    <property type="entry name" value="Membrane associated eicosanoid/glutathione metabolism-like domain"/>
    <property type="match status" value="2"/>
</dbReference>
<evidence type="ECO:0000256" key="4">
    <source>
        <dbReference type="ARBA" id="ARBA00010459"/>
    </source>
</evidence>
<keyword evidence="18" id="KW-1185">Reference proteome</keyword>
<organism evidence="18 19">
    <name type="scientific">Sitophilus oryzae</name>
    <name type="common">Rice weevil</name>
    <name type="synonym">Curculio oryzae</name>
    <dbReference type="NCBI Taxonomy" id="7048"/>
    <lineage>
        <taxon>Eukaryota</taxon>
        <taxon>Metazoa</taxon>
        <taxon>Ecdysozoa</taxon>
        <taxon>Arthropoda</taxon>
        <taxon>Hexapoda</taxon>
        <taxon>Insecta</taxon>
        <taxon>Pterygota</taxon>
        <taxon>Neoptera</taxon>
        <taxon>Endopterygota</taxon>
        <taxon>Coleoptera</taxon>
        <taxon>Polyphaga</taxon>
        <taxon>Cucujiformia</taxon>
        <taxon>Curculionidae</taxon>
        <taxon>Dryophthorinae</taxon>
        <taxon>Sitophilus</taxon>
    </lineage>
</organism>
<dbReference type="PANTHER" id="PTHR10689">
    <property type="entry name" value="MICROSOMAL GLUTATHIONE S-TRANSFERASE 1"/>
    <property type="match status" value="1"/>
</dbReference>
<dbReference type="Proteomes" id="UP000504635">
    <property type="component" value="Unplaced"/>
</dbReference>
<dbReference type="InterPro" id="IPR023352">
    <property type="entry name" value="MAPEG-like_dom_sf"/>
</dbReference>
<dbReference type="AlphaFoldDB" id="A0A6J2XPM4"/>
<comment type="similarity">
    <text evidence="4">Belongs to the MAPEG family.</text>
</comment>
<keyword evidence="12" id="KW-0496">Mitochondrion</keyword>
<sequence>MSENNTSFISKIKSNDILWVTTLENPKFVTYMVVCALLVLKMWWLTVLTVMKRVKHKVVMNEEDTKVGGTTVGSHPDVERVRRAFQNDLENIPAFLFIAFAYLWVSVPSWVVHFLYYLFFVARLGHSVVYAVVPIRPPARGICFVTGFLIVTYMSIHVLIAGIIAYCKKYGGSSELKKVIKMYENNVNLTLDDTKFATYMIVSSLLVLKTMCLIVLTIYHRIRKNIHISEEDIGLSGGTVELDPEIERVRRSVQNDLENIPAFLVISFVYLWVPVPAWTVQVLYYTFLVFRVLHSIVYAIYVVPQPARGLCFAIPFAILFYMCCHVFVYAFSSVISKNEMSTDKYDL</sequence>
<evidence type="ECO:0000256" key="7">
    <source>
        <dbReference type="ARBA" id="ARBA00022692"/>
    </source>
</evidence>
<keyword evidence="13 17" id="KW-0472">Membrane</keyword>
<comment type="catalytic activity">
    <reaction evidence="16">
        <text>RX + glutathione = an S-substituted glutathione + a halide anion + H(+)</text>
        <dbReference type="Rhea" id="RHEA:16437"/>
        <dbReference type="ChEBI" id="CHEBI:15378"/>
        <dbReference type="ChEBI" id="CHEBI:16042"/>
        <dbReference type="ChEBI" id="CHEBI:17792"/>
        <dbReference type="ChEBI" id="CHEBI:57925"/>
        <dbReference type="ChEBI" id="CHEBI:90779"/>
        <dbReference type="EC" id="2.5.1.18"/>
    </reaction>
    <physiologicalReaction direction="left-to-right" evidence="16">
        <dbReference type="Rhea" id="RHEA:16438"/>
    </physiologicalReaction>
</comment>
<dbReference type="GO" id="GO:0005789">
    <property type="term" value="C:endoplasmic reticulum membrane"/>
    <property type="evidence" value="ECO:0007669"/>
    <property type="project" value="UniProtKB-SubCell"/>
</dbReference>